<evidence type="ECO:0000256" key="5">
    <source>
        <dbReference type="ARBA" id="ARBA00022786"/>
    </source>
</evidence>
<dbReference type="InterPro" id="IPR044066">
    <property type="entry name" value="TRIAD_supradom"/>
</dbReference>
<keyword evidence="2" id="KW-0479">Metal-binding</keyword>
<dbReference type="SUPFAM" id="SSF57850">
    <property type="entry name" value="RING/U-box"/>
    <property type="match status" value="2"/>
</dbReference>
<feature type="domain" description="RING-type" evidence="9">
    <location>
        <begin position="405"/>
        <end position="623"/>
    </location>
</feature>
<evidence type="ECO:0000256" key="4">
    <source>
        <dbReference type="ARBA" id="ARBA00022771"/>
    </source>
</evidence>
<dbReference type="Gene3D" id="3.30.40.10">
    <property type="entry name" value="Zinc/RING finger domain, C3HC4 (zinc finger)"/>
    <property type="match status" value="1"/>
</dbReference>
<evidence type="ECO:0000313" key="12">
    <source>
        <dbReference type="EMBL" id="CAL4767737.1"/>
    </source>
</evidence>
<dbReference type="PANTHER" id="PTHR11685">
    <property type="entry name" value="RBR FAMILY RING FINGER AND IBR DOMAIN-CONTAINING"/>
    <property type="match status" value="1"/>
</dbReference>
<evidence type="ECO:0000259" key="9">
    <source>
        <dbReference type="PROSITE" id="PS51873"/>
    </source>
</evidence>
<keyword evidence="6" id="KW-0862">Zinc</keyword>
<proteinExistence type="predicted"/>
<dbReference type="InterPro" id="IPR001841">
    <property type="entry name" value="Znf_RING"/>
</dbReference>
<evidence type="ECO:0000313" key="13">
    <source>
        <dbReference type="Proteomes" id="UP001152797"/>
    </source>
</evidence>
<accession>A0A9P1BXM4</accession>
<evidence type="ECO:0000256" key="2">
    <source>
        <dbReference type="ARBA" id="ARBA00022723"/>
    </source>
</evidence>
<dbReference type="InterPro" id="IPR031127">
    <property type="entry name" value="E3_UB_ligase_RBR"/>
</dbReference>
<dbReference type="InterPro" id="IPR042468">
    <property type="entry name" value="Peptidase_C65_otubain_sub1"/>
</dbReference>
<dbReference type="EMBL" id="CAMXCT010000557">
    <property type="protein sequence ID" value="CAI3980425.1"/>
    <property type="molecule type" value="Genomic_DNA"/>
</dbReference>
<keyword evidence="1" id="KW-0808">Transferase</keyword>
<evidence type="ECO:0000256" key="3">
    <source>
        <dbReference type="ARBA" id="ARBA00022737"/>
    </source>
</evidence>
<dbReference type="GO" id="GO:0004842">
    <property type="term" value="F:ubiquitin-protein transferase activity"/>
    <property type="evidence" value="ECO:0007669"/>
    <property type="project" value="InterPro"/>
</dbReference>
<reference evidence="11" key="2">
    <citation type="submission" date="2024-04" db="EMBL/GenBank/DDBJ databases">
        <authorList>
            <person name="Chen Y."/>
            <person name="Shah S."/>
            <person name="Dougan E. K."/>
            <person name="Thang M."/>
            <person name="Chan C."/>
        </authorList>
    </citation>
    <scope>NUCLEOTIDE SEQUENCE [LARGE SCALE GENOMIC DNA]</scope>
</reference>
<feature type="region of interest" description="Disordered" evidence="8">
    <location>
        <begin position="266"/>
        <end position="289"/>
    </location>
</feature>
<keyword evidence="4" id="KW-0863">Zinc-finger</keyword>
<dbReference type="GO" id="GO:0008270">
    <property type="term" value="F:zinc ion binding"/>
    <property type="evidence" value="ECO:0007669"/>
    <property type="project" value="UniProtKB-KW"/>
</dbReference>
<dbReference type="AlphaFoldDB" id="A0A9P1BXM4"/>
<name>A0A9P1BXM4_9DINO</name>
<feature type="coiled-coil region" evidence="7">
    <location>
        <begin position="375"/>
        <end position="402"/>
    </location>
</feature>
<evidence type="ECO:0000256" key="1">
    <source>
        <dbReference type="ARBA" id="ARBA00022679"/>
    </source>
</evidence>
<dbReference type="InterPro" id="IPR013083">
    <property type="entry name" value="Znf_RING/FYVE/PHD"/>
</dbReference>
<sequence>MQKDAADHVQWVCPRVLQTVVRICMVDRETARCTFVDYGQEQHVPSRSSDARCVPTAAQLAAAAPSSMPEIFLLLKPGHYDILVPRDKSLRLLRPEDSKTQEFGELCASFRAVIRCLEERLVHELVSRSDRKEFEKDLDLFHGQLISVLEPLHKMLQVSPQAEISAMRALLPSLDDFLQNVQRQEVSGPRPKHAVRRPERRPDCCICIKHDAEITAKCGCSYHRSCLENYARSSTSWSQLACKLHRRIFGHDFLMSHLGDAGIKALLPPKSPTSSPPKRPPGLPGQLPALPGSRILQSGNLGALVPCVICFGEDGVLKTLHCGFKAHVHCLKDFWFQKVSTLCRLTDIRCPAELAGCASMLLEGDLRDVITPQDLQLAERTVQELDERNQRLIEELKRQSEEYRPTFRCAICLVDHEVEGCCTLPCQHRFCFESLQYHFDLIVRERRLSKLTCPAEGCGYNLRSEDSIHIFQQCLPEDSYFKLLEFLTCDDPRIVDCRALGCEERVFCDEGDDFADLACPKGHRFCAKCDCGPHPLLSCSARRSQMEQEKSEVWSQVLLMGWKPCPRKCRFGGGYKSQEECDHVTCECGHEFCWDCGIDRRIPLAHDNRWHKPSCRYFTNFDEVAELPKFEANCPECQRRAAHGEAQPCCFPEDDGYPHSYLN</sequence>
<dbReference type="Proteomes" id="UP001152797">
    <property type="component" value="Unassembled WGS sequence"/>
</dbReference>
<evidence type="ECO:0000256" key="8">
    <source>
        <dbReference type="SAM" id="MobiDB-lite"/>
    </source>
</evidence>
<keyword evidence="7" id="KW-0175">Coiled coil</keyword>
<dbReference type="GO" id="GO:0016567">
    <property type="term" value="P:protein ubiquitination"/>
    <property type="evidence" value="ECO:0007669"/>
    <property type="project" value="InterPro"/>
</dbReference>
<comment type="caution">
    <text evidence="10">The sequence shown here is derived from an EMBL/GenBank/DDBJ whole genome shotgun (WGS) entry which is preliminary data.</text>
</comment>
<keyword evidence="3" id="KW-0677">Repeat</keyword>
<gene>
    <name evidence="10" type="ORF">C1SCF055_LOCUS8297</name>
</gene>
<dbReference type="SMART" id="SM00184">
    <property type="entry name" value="RING"/>
    <property type="match status" value="4"/>
</dbReference>
<dbReference type="OrthoDB" id="441469at2759"/>
<dbReference type="CDD" id="cd20335">
    <property type="entry name" value="BRcat_RBR"/>
    <property type="match status" value="1"/>
</dbReference>
<organism evidence="10">
    <name type="scientific">Cladocopium goreaui</name>
    <dbReference type="NCBI Taxonomy" id="2562237"/>
    <lineage>
        <taxon>Eukaryota</taxon>
        <taxon>Sar</taxon>
        <taxon>Alveolata</taxon>
        <taxon>Dinophyceae</taxon>
        <taxon>Suessiales</taxon>
        <taxon>Symbiodiniaceae</taxon>
        <taxon>Cladocopium</taxon>
    </lineage>
</organism>
<evidence type="ECO:0000313" key="10">
    <source>
        <dbReference type="EMBL" id="CAI3980425.1"/>
    </source>
</evidence>
<keyword evidence="5" id="KW-0833">Ubl conjugation pathway</keyword>
<reference evidence="10" key="1">
    <citation type="submission" date="2022-10" db="EMBL/GenBank/DDBJ databases">
        <authorList>
            <person name="Chen Y."/>
            <person name="Dougan E. K."/>
            <person name="Chan C."/>
            <person name="Rhodes N."/>
            <person name="Thang M."/>
        </authorList>
    </citation>
    <scope>NUCLEOTIDE SEQUENCE</scope>
</reference>
<dbReference type="PROSITE" id="PS51873">
    <property type="entry name" value="TRIAD"/>
    <property type="match status" value="1"/>
</dbReference>
<dbReference type="Gene3D" id="3.30.200.60">
    <property type="entry name" value="Peptidase C65 Otubain, subdomain 1"/>
    <property type="match status" value="1"/>
</dbReference>
<feature type="compositionally biased region" description="Pro residues" evidence="8">
    <location>
        <begin position="269"/>
        <end position="283"/>
    </location>
</feature>
<dbReference type="EMBL" id="CAMXCT030000557">
    <property type="protein sequence ID" value="CAL4767737.1"/>
    <property type="molecule type" value="Genomic_DNA"/>
</dbReference>
<keyword evidence="13" id="KW-1185">Reference proteome</keyword>
<evidence type="ECO:0000313" key="11">
    <source>
        <dbReference type="EMBL" id="CAL1133800.1"/>
    </source>
</evidence>
<evidence type="ECO:0000256" key="7">
    <source>
        <dbReference type="SAM" id="Coils"/>
    </source>
</evidence>
<protein>
    <submittedName>
        <fullName evidence="12">Coatomer subunit gamma</fullName>
    </submittedName>
</protein>
<evidence type="ECO:0000256" key="6">
    <source>
        <dbReference type="ARBA" id="ARBA00022833"/>
    </source>
</evidence>
<dbReference type="EMBL" id="CAMXCT020000557">
    <property type="protein sequence ID" value="CAL1133800.1"/>
    <property type="molecule type" value="Genomic_DNA"/>
</dbReference>